<dbReference type="InterPro" id="IPR052220">
    <property type="entry name" value="METTL25"/>
</dbReference>
<dbReference type="Pfam" id="PF13679">
    <property type="entry name" value="Methyltransf_32"/>
    <property type="match status" value="1"/>
</dbReference>
<organism evidence="2">
    <name type="scientific">Arcella intermedia</name>
    <dbReference type="NCBI Taxonomy" id="1963864"/>
    <lineage>
        <taxon>Eukaryota</taxon>
        <taxon>Amoebozoa</taxon>
        <taxon>Tubulinea</taxon>
        <taxon>Elardia</taxon>
        <taxon>Arcellinida</taxon>
        <taxon>Sphaerothecina</taxon>
        <taxon>Arcellidae</taxon>
        <taxon>Arcella</taxon>
    </lineage>
</organism>
<reference evidence="2" key="1">
    <citation type="journal article" date="2020" name="J. Eukaryot. Microbiol.">
        <title>De novo Sequencing, Assembly and Annotation of the Transcriptome for the Free-Living Testate Amoeba Arcella intermedia.</title>
        <authorList>
            <person name="Ribeiro G.M."/>
            <person name="Porfirio-Sousa A.L."/>
            <person name="Maurer-Alcala X.X."/>
            <person name="Katz L.A."/>
            <person name="Lahr D.J.G."/>
        </authorList>
    </citation>
    <scope>NUCLEOTIDE SEQUENCE</scope>
</reference>
<proteinExistence type="predicted"/>
<feature type="domain" description="Methyltransferase" evidence="1">
    <location>
        <begin position="4"/>
        <end position="164"/>
    </location>
</feature>
<evidence type="ECO:0000259" key="1">
    <source>
        <dbReference type="Pfam" id="PF13679"/>
    </source>
</evidence>
<evidence type="ECO:0000313" key="2">
    <source>
        <dbReference type="EMBL" id="NDV32124.1"/>
    </source>
</evidence>
<dbReference type="PANTHER" id="PTHR12496:SF0">
    <property type="entry name" value="METHYLTRANSFERASE DOMAIN-CONTAINING PROTEIN"/>
    <property type="match status" value="1"/>
</dbReference>
<name>A0A6B2L574_9EUKA</name>
<sequence length="402" mass="46369">MNVKLIVDVGAGKGYITQTLEHYYGMEVIGLEGQESRTHGASKRSIQFQKELFLNENRKLQKSKKPSKSLEQFDPKPLFNMTFFINKPPDVKHFLDLIDPIKSKILEYHKKGTESISKDELDKMGLLCLHGCGDLSPAVLELYVECPQFQSMVCVGCCYPRIKEEQDSEKCYSKSFPMSETIKTMFAQNPKINRKFLQGVLSRANETPNQFINLSQQELTNKSRLLWRSMLELILSEKFGYNNSHPALQQHPNEHTIPTTADIDYYPKEDHWTYTIRGLPTQSFESFESYCEHAIPSIRVIGKSGQWYLPHLFFGEGLYNEVTETSILNQLKALYTQHQDLDLSLILYLSLQNCLSGVCESLVMMDRYFYLEEKGNKMVNLIVPVFHQQTSPRNLAIISYKN</sequence>
<dbReference type="EMBL" id="GIBP01003155">
    <property type="protein sequence ID" value="NDV32124.1"/>
    <property type="molecule type" value="Transcribed_RNA"/>
</dbReference>
<dbReference type="PANTHER" id="PTHR12496">
    <property type="entry name" value="CGI-41 METHYLTRANSFERASE"/>
    <property type="match status" value="1"/>
</dbReference>
<accession>A0A6B2L574</accession>
<dbReference type="AlphaFoldDB" id="A0A6B2L574"/>
<dbReference type="InterPro" id="IPR025714">
    <property type="entry name" value="Methyltranfer_dom"/>
</dbReference>
<protein>
    <recommendedName>
        <fullName evidence="1">Methyltransferase domain-containing protein</fullName>
    </recommendedName>
</protein>